<protein>
    <submittedName>
        <fullName evidence="2">Uncharacterized protein</fullName>
    </submittedName>
</protein>
<name>A0A4Y9ZN83_9AGAM</name>
<dbReference type="OrthoDB" id="1602884at2759"/>
<dbReference type="Proteomes" id="UP000298061">
    <property type="component" value="Unassembled WGS sequence"/>
</dbReference>
<comment type="caution">
    <text evidence="2">The sequence shown here is derived from an EMBL/GenBank/DDBJ whole genome shotgun (WGS) entry which is preliminary data.</text>
</comment>
<keyword evidence="3" id="KW-1185">Reference proteome</keyword>
<sequence length="925" mass="104939">MCIGNHADVSANYVNGQLRALWENAESCVKKHVVANQRPTQRELEYGFALSKFYYGSLSDTRSTTDSLALYASFGCPSIDFVCNHEVILTLELLGGHYYVDTNNAAARVDLSQRRHIERQKIAFRIPFSPHGVGHVHCDEIGNAKEYNLDFVVLDTKEATVCEELYHAPSVVSGHSHKVTAQDTPALTYYLRTHYLDLLKRAGLHVFYTIPFFDDIKGNELIDYSLASNPSGVDVLEITVAQMNKYLKDIWLQAATEANHGRITYLVEHRATVKTGDFQLELALRAPEVLPLCRHEVALTFDIASLGISSRYVSHNTPYGFKDWKITFLIHTDLDHSEKRKRLRVNVATAHYSDALSSTPHTLADQTLFDRLQDVVVEYLHTAYLKLFEDVHNAFIYDFTFHFVLPTAEVEPITDEGCWTVGGCKLCGINGHVCWMTAIEQMLGFQGPLPYDFATSVSQGSINRHLAAQWDIATRKIGGAEHRLSEAYALARYVFSYNGNTHFTASFDAPKVQLLCEPGPQKAIVHLHLKEEYKVGQWEVAFEVSLELRDCSTNAHLPEFVGNHFGHGDYRNYKQLVLNFSTAKFVKIVPTQTVSAEETYALQYTREKREALLHFLKERYFPVLTASGHHILHTIPVTVAQGNTDSLSLTALDFRVSPIPFALSDKFRDGLNGRYERNAILFLGMTQHRPLPRVAEGRTQAPRAGSLRTPSPELMEPSLIKEAAPFPLMDETPQKRGKGMLGMTTPEVQRWIDAGKGKERDKETEQDVKQVEFALVDDEPEEFTRLEIRLKEIRADGDGDDDEVDVKLKKKEAKLRRSLSMEMTPRRVPSASLVPSPLRHSFAAATPGVQGAQNLLHAMIRDAMVDYRQESKAEMVGLHLDLLRMGRAWRQEMRATMEEYGRDLRELREENKRLREENERLRRGY</sequence>
<gene>
    <name evidence="2" type="ORF">EWM64_g8560</name>
</gene>
<evidence type="ECO:0000256" key="1">
    <source>
        <dbReference type="SAM" id="Coils"/>
    </source>
</evidence>
<feature type="coiled-coil region" evidence="1">
    <location>
        <begin position="890"/>
        <end position="924"/>
    </location>
</feature>
<dbReference type="AlphaFoldDB" id="A0A4Y9ZN83"/>
<accession>A0A4Y9ZN83</accession>
<proteinExistence type="predicted"/>
<evidence type="ECO:0000313" key="2">
    <source>
        <dbReference type="EMBL" id="TFY75453.1"/>
    </source>
</evidence>
<dbReference type="EMBL" id="SFCI01001567">
    <property type="protein sequence ID" value="TFY75453.1"/>
    <property type="molecule type" value="Genomic_DNA"/>
</dbReference>
<organism evidence="2 3">
    <name type="scientific">Hericium alpestre</name>
    <dbReference type="NCBI Taxonomy" id="135208"/>
    <lineage>
        <taxon>Eukaryota</taxon>
        <taxon>Fungi</taxon>
        <taxon>Dikarya</taxon>
        <taxon>Basidiomycota</taxon>
        <taxon>Agaricomycotina</taxon>
        <taxon>Agaricomycetes</taxon>
        <taxon>Russulales</taxon>
        <taxon>Hericiaceae</taxon>
        <taxon>Hericium</taxon>
    </lineage>
</organism>
<reference evidence="2 3" key="1">
    <citation type="submission" date="2019-02" db="EMBL/GenBank/DDBJ databases">
        <title>Genome sequencing of the rare red list fungi Hericium alpestre (H. flagellum).</title>
        <authorList>
            <person name="Buettner E."/>
            <person name="Kellner H."/>
        </authorList>
    </citation>
    <scope>NUCLEOTIDE SEQUENCE [LARGE SCALE GENOMIC DNA]</scope>
    <source>
        <strain evidence="2 3">DSM 108284</strain>
    </source>
</reference>
<evidence type="ECO:0000313" key="3">
    <source>
        <dbReference type="Proteomes" id="UP000298061"/>
    </source>
</evidence>
<keyword evidence="1" id="KW-0175">Coiled coil</keyword>